<name>A0A1J9S3H1_9PEZI</name>
<keyword evidence="3" id="KW-1185">Reference proteome</keyword>
<dbReference type="GeneID" id="31012317"/>
<feature type="region of interest" description="Disordered" evidence="1">
    <location>
        <begin position="453"/>
        <end position="476"/>
    </location>
</feature>
<evidence type="ECO:0000313" key="3">
    <source>
        <dbReference type="Proteomes" id="UP000183809"/>
    </source>
</evidence>
<dbReference type="PANTHER" id="PTHR28086:SF1">
    <property type="entry name" value="CU(2+) SUPPRESSING AND BLEOMYCIN SENSITIVE PROTEIN 1"/>
    <property type="match status" value="1"/>
</dbReference>
<dbReference type="GO" id="GO:0005634">
    <property type="term" value="C:nucleus"/>
    <property type="evidence" value="ECO:0007669"/>
    <property type="project" value="TreeGrafter"/>
</dbReference>
<dbReference type="AlphaFoldDB" id="A0A1J9S3H1"/>
<dbReference type="OrthoDB" id="2011986at2759"/>
<protein>
    <submittedName>
        <fullName evidence="2">Uncharacterized protein</fullName>
    </submittedName>
</protein>
<dbReference type="EMBL" id="MNUE01000019">
    <property type="protein sequence ID" value="OJD35103.1"/>
    <property type="molecule type" value="Genomic_DNA"/>
</dbReference>
<dbReference type="InterPro" id="IPR018810">
    <property type="entry name" value="UPF0662"/>
</dbReference>
<sequence>MTDSPAVRAPLDPQEQPILDQLLSIRTQLELLRADKSTYVKSEDVIRLYGSIIEQVERVNQLRTRKRLEQNRVDTVLDDCFQLISLAYMAIGKNHEAPATYSAVSTMKRLLDHLYEAAFFSPKDLDSIEHRLHEYRTSVERGKETYSPHLITLLEARMDVCQGLLGKLQHSLEKLSSDLRPTYEKLVSLLRSLSACNTRSKYPAAEVKQLHEQLKEIAEQFQDENQLDARHSEQERYAQVIEHMQIRPMESAPEGDELVKDLLTRCMLWHDIIEQRQGKIDEKFADVYKKLLTIRTQLEKLQLTQAWSLRETDLYSFQRQLDRIDESRVEGNFLDALGRPADLHTQRTLLYLLRKSYALIYTLIISSEPVSEALLPIYNQLNTLKKCLEEVRRSGGVSSPRDLYPYSMKLNSIDNMRQDGKFMIGDDIPDGQGAVNHLLAECFELAYELRTAAEEESGDESETVQQDAEPPKVEAQ</sequence>
<evidence type="ECO:0000256" key="1">
    <source>
        <dbReference type="SAM" id="MobiDB-lite"/>
    </source>
</evidence>
<comment type="caution">
    <text evidence="2">The sequence shown here is derived from an EMBL/GenBank/DDBJ whole genome shotgun (WGS) entry which is preliminary data.</text>
</comment>
<dbReference type="Proteomes" id="UP000183809">
    <property type="component" value="Unassembled WGS sequence"/>
</dbReference>
<dbReference type="GO" id="GO:0005737">
    <property type="term" value="C:cytoplasm"/>
    <property type="evidence" value="ECO:0007669"/>
    <property type="project" value="TreeGrafter"/>
</dbReference>
<dbReference type="PANTHER" id="PTHR28086">
    <property type="entry name" value="UPF0662 PROTEIN YPL260W"/>
    <property type="match status" value="1"/>
</dbReference>
<evidence type="ECO:0000313" key="2">
    <source>
        <dbReference type="EMBL" id="OJD35103.1"/>
    </source>
</evidence>
<dbReference type="RefSeq" id="XP_020131363.1">
    <property type="nucleotide sequence ID" value="XM_020272058.1"/>
</dbReference>
<reference evidence="2 3" key="1">
    <citation type="submission" date="2016-10" db="EMBL/GenBank/DDBJ databases">
        <title>Proteomics and genomics reveal pathogen-plant mechanisms compatible with a hemibiotrophic lifestyle of Diplodia corticola.</title>
        <authorList>
            <person name="Fernandes I."/>
            <person name="De Jonge R."/>
            <person name="Van De Peer Y."/>
            <person name="Devreese B."/>
            <person name="Alves A."/>
            <person name="Esteves A.C."/>
        </authorList>
    </citation>
    <scope>NUCLEOTIDE SEQUENCE [LARGE SCALE GENOMIC DNA]</scope>
    <source>
        <strain evidence="2 3">CBS 112549</strain>
    </source>
</reference>
<gene>
    <name evidence="2" type="ORF">BKCO1_1900034</name>
</gene>
<proteinExistence type="predicted"/>
<organism evidence="2 3">
    <name type="scientific">Diplodia corticola</name>
    <dbReference type="NCBI Taxonomy" id="236234"/>
    <lineage>
        <taxon>Eukaryota</taxon>
        <taxon>Fungi</taxon>
        <taxon>Dikarya</taxon>
        <taxon>Ascomycota</taxon>
        <taxon>Pezizomycotina</taxon>
        <taxon>Dothideomycetes</taxon>
        <taxon>Dothideomycetes incertae sedis</taxon>
        <taxon>Botryosphaeriales</taxon>
        <taxon>Botryosphaeriaceae</taxon>
        <taxon>Diplodia</taxon>
    </lineage>
</organism>
<dbReference type="Pfam" id="PF10303">
    <property type="entry name" value="DUF2408"/>
    <property type="match status" value="1"/>
</dbReference>
<accession>A0A1J9S3H1</accession>
<dbReference type="STRING" id="236234.A0A1J9S3H1"/>